<protein>
    <submittedName>
        <fullName evidence="1">Uncharacterized protein</fullName>
    </submittedName>
</protein>
<keyword evidence="2" id="KW-1185">Reference proteome</keyword>
<comment type="caution">
    <text evidence="1">The sequence shown here is derived from an EMBL/GenBank/DDBJ whole genome shotgun (WGS) entry which is preliminary data.</text>
</comment>
<dbReference type="AlphaFoldDB" id="Q7RM33"/>
<organism evidence="1 2">
    <name type="scientific">Plasmodium yoelii yoelii</name>
    <dbReference type="NCBI Taxonomy" id="73239"/>
    <lineage>
        <taxon>Eukaryota</taxon>
        <taxon>Sar</taxon>
        <taxon>Alveolata</taxon>
        <taxon>Apicomplexa</taxon>
        <taxon>Aconoidasida</taxon>
        <taxon>Haemosporida</taxon>
        <taxon>Plasmodiidae</taxon>
        <taxon>Plasmodium</taxon>
        <taxon>Plasmodium (Vinckeia)</taxon>
    </lineage>
</organism>
<name>Q7RM33_PLAYO</name>
<accession>Q7RM33</accession>
<dbReference type="PaxDb" id="73239-Q7RM33"/>
<gene>
    <name evidence="1" type="ORF">PY02355</name>
</gene>
<dbReference type="Proteomes" id="UP000008553">
    <property type="component" value="Unassembled WGS sequence"/>
</dbReference>
<reference evidence="1 2" key="1">
    <citation type="journal article" date="2002" name="Nature">
        <title>Genome sequence and comparative analysis of the model rodent malaria parasite Plasmodium yoelii yoelii.</title>
        <authorList>
            <person name="Carlton J.M."/>
            <person name="Angiuoli S.V."/>
            <person name="Suh B.B."/>
            <person name="Kooij T.W."/>
            <person name="Pertea M."/>
            <person name="Silva J.C."/>
            <person name="Ermolaeva M.D."/>
            <person name="Allen J.E."/>
            <person name="Selengut J.D."/>
            <person name="Koo H.L."/>
            <person name="Peterson J.D."/>
            <person name="Pop M."/>
            <person name="Kosack D.S."/>
            <person name="Shumway M.F."/>
            <person name="Bidwell S.L."/>
            <person name="Shallom S.J."/>
            <person name="van Aken S.E."/>
            <person name="Riedmuller S.B."/>
            <person name="Feldblyum T.V."/>
            <person name="Cho J.K."/>
            <person name="Quackenbush J."/>
            <person name="Sedegah M."/>
            <person name="Shoaibi A."/>
            <person name="Cummings L.M."/>
            <person name="Florens L."/>
            <person name="Yates J.R."/>
            <person name="Raine J.D."/>
            <person name="Sinden R.E."/>
            <person name="Harris M.A."/>
            <person name="Cunningham D.A."/>
            <person name="Preiser P.R."/>
            <person name="Bergman L.W."/>
            <person name="Vaidya A.B."/>
            <person name="van Lin L.H."/>
            <person name="Janse C.J."/>
            <person name="Waters A.P."/>
            <person name="Smith H.O."/>
            <person name="White O.R."/>
            <person name="Salzberg S.L."/>
            <person name="Venter J.C."/>
            <person name="Fraser C.M."/>
            <person name="Hoffman S.L."/>
            <person name="Gardner M.J."/>
            <person name="Carucci D.J."/>
        </authorList>
    </citation>
    <scope>NUCLEOTIDE SEQUENCE [LARGE SCALE GENOMIC DNA]</scope>
    <source>
        <strain evidence="1 2">17XNL</strain>
    </source>
</reference>
<proteinExistence type="predicted"/>
<sequence length="20" mass="2313">MTIHICLITRQSLNMQPKKG</sequence>
<evidence type="ECO:0000313" key="1">
    <source>
        <dbReference type="EMBL" id="EAA21793.1"/>
    </source>
</evidence>
<dbReference type="EMBL" id="AABL01000642">
    <property type="protein sequence ID" value="EAA21793.1"/>
    <property type="molecule type" value="Genomic_DNA"/>
</dbReference>
<feature type="non-terminal residue" evidence="1">
    <location>
        <position position="20"/>
    </location>
</feature>
<evidence type="ECO:0000313" key="2">
    <source>
        <dbReference type="Proteomes" id="UP000008553"/>
    </source>
</evidence>
<dbReference type="InParanoid" id="Q7RM33"/>